<reference evidence="1" key="1">
    <citation type="submission" date="2020-09" db="EMBL/GenBank/DDBJ databases">
        <title>Bosea spartocytisi sp. nov. a root nodule endophyte of Spartocytisus supranubius in the high mountain ecosystem fo the Teide National Park (Canary Islands, Spain).</title>
        <authorList>
            <person name="Pulido-Suarez L."/>
            <person name="Peix A."/>
            <person name="Igual J.M."/>
            <person name="Socas-Perez N."/>
            <person name="Velazquez E."/>
            <person name="Flores-Felix J.D."/>
            <person name="Leon-Barrios M."/>
        </authorList>
    </citation>
    <scope>NUCLEOTIDE SEQUENCE</scope>
    <source>
        <strain evidence="1">SSUT16</strain>
    </source>
</reference>
<name>A0A927HYF4_9HYPH</name>
<sequence length="260" mass="27020">MSGWEVIQKGPRRVMSEKNDLAVGKAAGTAAASRSQPGEIDRFLGAAQRLAPLAAGTAGRLVFALDATMSRQPSWDLACSLQGRMFEVAAESGGLAVQLVYFRGLGECRASGWVGEPERLKGLMGRIACEGGQTQIARVLRHVRDEARSVPIRAFVFVGDAMEEDADALAALAGELGLRGIRGFVFQEGSEPAASRAFAGIARLTGGAHARFDVNAPASLLELLRGAAAYAAGGREAMLRLAGASPAVKGLIAAMEGGRG</sequence>
<proteinExistence type="predicted"/>
<dbReference type="SUPFAM" id="SSF53300">
    <property type="entry name" value="vWA-like"/>
    <property type="match status" value="1"/>
</dbReference>
<comment type="caution">
    <text evidence="1">The sequence shown here is derived from an EMBL/GenBank/DDBJ whole genome shotgun (WGS) entry which is preliminary data.</text>
</comment>
<protein>
    <submittedName>
        <fullName evidence="1">VWA domain-containing protein</fullName>
    </submittedName>
</protein>
<keyword evidence="2" id="KW-1185">Reference proteome</keyword>
<dbReference type="AlphaFoldDB" id="A0A927HYF4"/>
<evidence type="ECO:0000313" key="2">
    <source>
        <dbReference type="Proteomes" id="UP000619295"/>
    </source>
</evidence>
<organism evidence="1 2">
    <name type="scientific">Bosea spartocytisi</name>
    <dbReference type="NCBI Taxonomy" id="2773451"/>
    <lineage>
        <taxon>Bacteria</taxon>
        <taxon>Pseudomonadati</taxon>
        <taxon>Pseudomonadota</taxon>
        <taxon>Alphaproteobacteria</taxon>
        <taxon>Hyphomicrobiales</taxon>
        <taxon>Boseaceae</taxon>
        <taxon>Bosea</taxon>
    </lineage>
</organism>
<dbReference type="Proteomes" id="UP000619295">
    <property type="component" value="Unassembled WGS sequence"/>
</dbReference>
<dbReference type="EMBL" id="JACXWY010000006">
    <property type="protein sequence ID" value="MBD3846415.1"/>
    <property type="molecule type" value="Genomic_DNA"/>
</dbReference>
<accession>A0A927HYF4</accession>
<gene>
    <name evidence="1" type="ORF">IED13_11970</name>
</gene>
<dbReference type="InterPro" id="IPR036465">
    <property type="entry name" value="vWFA_dom_sf"/>
</dbReference>
<evidence type="ECO:0000313" key="1">
    <source>
        <dbReference type="EMBL" id="MBD3846415.1"/>
    </source>
</evidence>